<dbReference type="GO" id="GO:0003676">
    <property type="term" value="F:nucleic acid binding"/>
    <property type="evidence" value="ECO:0007669"/>
    <property type="project" value="InterPro"/>
</dbReference>
<dbReference type="Gramene" id="PSR91505">
    <property type="protein sequence ID" value="PSR91505"/>
    <property type="gene ID" value="CEY00_Acc28849"/>
</dbReference>
<keyword evidence="3" id="KW-1185">Reference proteome</keyword>
<dbReference type="GO" id="GO:0005840">
    <property type="term" value="C:ribosome"/>
    <property type="evidence" value="ECO:0007669"/>
    <property type="project" value="UniProtKB-KW"/>
</dbReference>
<keyword evidence="2" id="KW-0687">Ribonucleoprotein</keyword>
<dbReference type="PANTHER" id="PTHR47600">
    <property type="entry name" value="NUCLEIC ACID-BINDING, OB-FOLD-LIKE PROTEIN"/>
    <property type="match status" value="1"/>
</dbReference>
<dbReference type="EMBL" id="NKQK01000025">
    <property type="protein sequence ID" value="PSR91505.1"/>
    <property type="molecule type" value="Genomic_DNA"/>
</dbReference>
<protein>
    <submittedName>
        <fullName evidence="2">30S ribosomal protein</fullName>
    </submittedName>
</protein>
<dbReference type="InterPro" id="IPR003029">
    <property type="entry name" value="S1_domain"/>
</dbReference>
<keyword evidence="2" id="KW-0689">Ribosomal protein</keyword>
<sequence>MILQSSCSSPKFNSCFPPMDAVALATIPTTAANNPSSIRFFTPSYAPETRRRRIINLSFPSKPSRFKVFASKNNPTEHGFGHLVGEDSKLSHAKPLEQSDIRSAEKRSAATAPLKTTFVDSSIKFSMEAVQQGKPKRVDQFIKGTSNLRRVETSFVDPESYGNAFELENFLAASPLMENEDNDWETVEDLFRTGDRGKVELISSSTRGFVVSFGSLIGFLPYRYLAARWKFLAFESWLRRKGLDPFTHKHNTGVKGNSGFHKILGPDIVREVDMDISPDMKAGDLLRIYDQEKLKFLSSFVGQKIKLNVLMADRRSRRLIFSMMPKEKEEMIEKKRCLMAKLSIGDVVKCCIKKITYFGIFVEVQGVPALIHLKEVSWDATLDSASYFKLGQVLDAKVHQLDFSLERIFLSLKENMISLQAPGGRE</sequence>
<dbReference type="InParanoid" id="A0A2R6PI03"/>
<comment type="caution">
    <text evidence="2">The sequence shown here is derived from an EMBL/GenBank/DDBJ whole genome shotgun (WGS) entry which is preliminary data.</text>
</comment>
<dbReference type="PANTHER" id="PTHR47600:SF1">
    <property type="entry name" value="NUCLEIC ACID-BINDING, OB-FOLD-LIKE PROTEIN"/>
    <property type="match status" value="1"/>
</dbReference>
<organism evidence="2 3">
    <name type="scientific">Actinidia chinensis var. chinensis</name>
    <name type="common">Chinese soft-hair kiwi</name>
    <dbReference type="NCBI Taxonomy" id="1590841"/>
    <lineage>
        <taxon>Eukaryota</taxon>
        <taxon>Viridiplantae</taxon>
        <taxon>Streptophyta</taxon>
        <taxon>Embryophyta</taxon>
        <taxon>Tracheophyta</taxon>
        <taxon>Spermatophyta</taxon>
        <taxon>Magnoliopsida</taxon>
        <taxon>eudicotyledons</taxon>
        <taxon>Gunneridae</taxon>
        <taxon>Pentapetalae</taxon>
        <taxon>asterids</taxon>
        <taxon>Ericales</taxon>
        <taxon>Actinidiaceae</taxon>
        <taxon>Actinidia</taxon>
    </lineage>
</organism>
<dbReference type="OrthoDB" id="10402013at2759"/>
<dbReference type="PROSITE" id="PS50126">
    <property type="entry name" value="S1"/>
    <property type="match status" value="1"/>
</dbReference>
<dbReference type="SUPFAM" id="SSF50249">
    <property type="entry name" value="Nucleic acid-binding proteins"/>
    <property type="match status" value="1"/>
</dbReference>
<feature type="domain" description="S1 motif" evidence="1">
    <location>
        <begin position="345"/>
        <end position="413"/>
    </location>
</feature>
<dbReference type="Gene3D" id="2.40.50.140">
    <property type="entry name" value="Nucleic acid-binding proteins"/>
    <property type="match status" value="1"/>
</dbReference>
<dbReference type="Proteomes" id="UP000241394">
    <property type="component" value="Chromosome LG25"/>
</dbReference>
<dbReference type="AlphaFoldDB" id="A0A2R6PI03"/>
<proteinExistence type="predicted"/>
<reference evidence="2 3" key="1">
    <citation type="submission" date="2017-07" db="EMBL/GenBank/DDBJ databases">
        <title>An improved, manually edited Actinidia chinensis var. chinensis (kiwifruit) genome highlights the challenges associated with draft genomes and gene prediction in plants.</title>
        <authorList>
            <person name="Pilkington S."/>
            <person name="Crowhurst R."/>
            <person name="Hilario E."/>
            <person name="Nardozza S."/>
            <person name="Fraser L."/>
            <person name="Peng Y."/>
            <person name="Gunaseelan K."/>
            <person name="Simpson R."/>
            <person name="Tahir J."/>
            <person name="Deroles S."/>
            <person name="Templeton K."/>
            <person name="Luo Z."/>
            <person name="Davy M."/>
            <person name="Cheng C."/>
            <person name="Mcneilage M."/>
            <person name="Scaglione D."/>
            <person name="Liu Y."/>
            <person name="Zhang Q."/>
            <person name="Datson P."/>
            <person name="De Silva N."/>
            <person name="Gardiner S."/>
            <person name="Bassett H."/>
            <person name="Chagne D."/>
            <person name="Mccallum J."/>
            <person name="Dzierzon H."/>
            <person name="Deng C."/>
            <person name="Wang Y.-Y."/>
            <person name="Barron N."/>
            <person name="Manako K."/>
            <person name="Bowen J."/>
            <person name="Foster T."/>
            <person name="Erridge Z."/>
            <person name="Tiffin H."/>
            <person name="Waite C."/>
            <person name="Davies K."/>
            <person name="Grierson E."/>
            <person name="Laing W."/>
            <person name="Kirk R."/>
            <person name="Chen X."/>
            <person name="Wood M."/>
            <person name="Montefiori M."/>
            <person name="Brummell D."/>
            <person name="Schwinn K."/>
            <person name="Catanach A."/>
            <person name="Fullerton C."/>
            <person name="Li D."/>
            <person name="Meiyalaghan S."/>
            <person name="Nieuwenhuizen N."/>
            <person name="Read N."/>
            <person name="Prakash R."/>
            <person name="Hunter D."/>
            <person name="Zhang H."/>
            <person name="Mckenzie M."/>
            <person name="Knabel M."/>
            <person name="Harris A."/>
            <person name="Allan A."/>
            <person name="Chen A."/>
            <person name="Janssen B."/>
            <person name="Plunkett B."/>
            <person name="Dwamena C."/>
            <person name="Voogd C."/>
            <person name="Leif D."/>
            <person name="Lafferty D."/>
            <person name="Souleyre E."/>
            <person name="Varkonyi-Gasic E."/>
            <person name="Gambi F."/>
            <person name="Hanley J."/>
            <person name="Yao J.-L."/>
            <person name="Cheung J."/>
            <person name="David K."/>
            <person name="Warren B."/>
            <person name="Marsh K."/>
            <person name="Snowden K."/>
            <person name="Lin-Wang K."/>
            <person name="Brian L."/>
            <person name="Martinez-Sanchez M."/>
            <person name="Wang M."/>
            <person name="Ileperuma N."/>
            <person name="Macnee N."/>
            <person name="Campin R."/>
            <person name="Mcatee P."/>
            <person name="Drummond R."/>
            <person name="Espley R."/>
            <person name="Ireland H."/>
            <person name="Wu R."/>
            <person name="Atkinson R."/>
            <person name="Karunairetnam S."/>
            <person name="Bulley S."/>
            <person name="Chunkath S."/>
            <person name="Hanley Z."/>
            <person name="Storey R."/>
            <person name="Thrimawithana A."/>
            <person name="Thomson S."/>
            <person name="David C."/>
            <person name="Testolin R."/>
        </authorList>
    </citation>
    <scope>NUCLEOTIDE SEQUENCE [LARGE SCALE GENOMIC DNA]</scope>
    <source>
        <strain evidence="3">cv. Red5</strain>
        <tissue evidence="2">Young leaf</tissue>
    </source>
</reference>
<dbReference type="Pfam" id="PF00575">
    <property type="entry name" value="S1"/>
    <property type="match status" value="1"/>
</dbReference>
<evidence type="ECO:0000313" key="2">
    <source>
        <dbReference type="EMBL" id="PSR91505.1"/>
    </source>
</evidence>
<evidence type="ECO:0000313" key="3">
    <source>
        <dbReference type="Proteomes" id="UP000241394"/>
    </source>
</evidence>
<dbReference type="InterPro" id="IPR012340">
    <property type="entry name" value="NA-bd_OB-fold"/>
</dbReference>
<dbReference type="SMART" id="SM00316">
    <property type="entry name" value="S1"/>
    <property type="match status" value="1"/>
</dbReference>
<gene>
    <name evidence="2" type="ORF">CEY00_Acc28849</name>
</gene>
<accession>A0A2R6PI03</accession>
<reference evidence="3" key="2">
    <citation type="journal article" date="2018" name="BMC Genomics">
        <title>A manually annotated Actinidia chinensis var. chinensis (kiwifruit) genome highlights the challenges associated with draft genomes and gene prediction in plants.</title>
        <authorList>
            <person name="Pilkington S.M."/>
            <person name="Crowhurst R."/>
            <person name="Hilario E."/>
            <person name="Nardozza S."/>
            <person name="Fraser L."/>
            <person name="Peng Y."/>
            <person name="Gunaseelan K."/>
            <person name="Simpson R."/>
            <person name="Tahir J."/>
            <person name="Deroles S.C."/>
            <person name="Templeton K."/>
            <person name="Luo Z."/>
            <person name="Davy M."/>
            <person name="Cheng C."/>
            <person name="McNeilage M."/>
            <person name="Scaglione D."/>
            <person name="Liu Y."/>
            <person name="Zhang Q."/>
            <person name="Datson P."/>
            <person name="De Silva N."/>
            <person name="Gardiner S.E."/>
            <person name="Bassett H."/>
            <person name="Chagne D."/>
            <person name="McCallum J."/>
            <person name="Dzierzon H."/>
            <person name="Deng C."/>
            <person name="Wang Y.Y."/>
            <person name="Barron L."/>
            <person name="Manako K."/>
            <person name="Bowen J."/>
            <person name="Foster T.M."/>
            <person name="Erridge Z.A."/>
            <person name="Tiffin H."/>
            <person name="Waite C.N."/>
            <person name="Davies K.M."/>
            <person name="Grierson E.P."/>
            <person name="Laing W.A."/>
            <person name="Kirk R."/>
            <person name="Chen X."/>
            <person name="Wood M."/>
            <person name="Montefiori M."/>
            <person name="Brummell D.A."/>
            <person name="Schwinn K.E."/>
            <person name="Catanach A."/>
            <person name="Fullerton C."/>
            <person name="Li D."/>
            <person name="Meiyalaghan S."/>
            <person name="Nieuwenhuizen N."/>
            <person name="Read N."/>
            <person name="Prakash R."/>
            <person name="Hunter D."/>
            <person name="Zhang H."/>
            <person name="McKenzie M."/>
            <person name="Knabel M."/>
            <person name="Harris A."/>
            <person name="Allan A.C."/>
            <person name="Gleave A."/>
            <person name="Chen A."/>
            <person name="Janssen B.J."/>
            <person name="Plunkett B."/>
            <person name="Ampomah-Dwamena C."/>
            <person name="Voogd C."/>
            <person name="Leif D."/>
            <person name="Lafferty D."/>
            <person name="Souleyre E.J.F."/>
            <person name="Varkonyi-Gasic E."/>
            <person name="Gambi F."/>
            <person name="Hanley J."/>
            <person name="Yao J.L."/>
            <person name="Cheung J."/>
            <person name="David K.M."/>
            <person name="Warren B."/>
            <person name="Marsh K."/>
            <person name="Snowden K.C."/>
            <person name="Lin-Wang K."/>
            <person name="Brian L."/>
            <person name="Martinez-Sanchez M."/>
            <person name="Wang M."/>
            <person name="Ileperuma N."/>
            <person name="Macnee N."/>
            <person name="Campin R."/>
            <person name="McAtee P."/>
            <person name="Drummond R.S.M."/>
            <person name="Espley R.V."/>
            <person name="Ireland H.S."/>
            <person name="Wu R."/>
            <person name="Atkinson R.G."/>
            <person name="Karunairetnam S."/>
            <person name="Bulley S."/>
            <person name="Chunkath S."/>
            <person name="Hanley Z."/>
            <person name="Storey R."/>
            <person name="Thrimawithana A.H."/>
            <person name="Thomson S."/>
            <person name="David C."/>
            <person name="Testolin R."/>
            <person name="Huang H."/>
            <person name="Hellens R.P."/>
            <person name="Schaffer R.J."/>
        </authorList>
    </citation>
    <scope>NUCLEOTIDE SEQUENCE [LARGE SCALE GENOMIC DNA]</scope>
    <source>
        <strain evidence="3">cv. Red5</strain>
    </source>
</reference>
<name>A0A2R6PI03_ACTCC</name>
<dbReference type="STRING" id="1590841.A0A2R6PI03"/>
<evidence type="ECO:0000259" key="1">
    <source>
        <dbReference type="PROSITE" id="PS50126"/>
    </source>
</evidence>